<dbReference type="AlphaFoldDB" id="A0A1T5A4L8"/>
<dbReference type="STRING" id="439228.SAMN06295920_101583"/>
<dbReference type="GO" id="GO:0016706">
    <property type="term" value="F:2-oxoglutarate-dependent dioxygenase activity"/>
    <property type="evidence" value="ECO:0007669"/>
    <property type="project" value="UniProtKB-ARBA"/>
</dbReference>
<accession>A0A1T5A4L8</accession>
<dbReference type="SUPFAM" id="SSF51197">
    <property type="entry name" value="Clavaminate synthase-like"/>
    <property type="match status" value="1"/>
</dbReference>
<proteinExistence type="predicted"/>
<reference evidence="2" key="1">
    <citation type="submission" date="2017-02" db="EMBL/GenBank/DDBJ databases">
        <authorList>
            <person name="Varghese N."/>
            <person name="Submissions S."/>
        </authorList>
    </citation>
    <scope>NUCLEOTIDE SEQUENCE [LARGE SCALE GENOMIC DNA]</scope>
    <source>
        <strain evidence="2">UM2</strain>
    </source>
</reference>
<protein>
    <submittedName>
        <fullName evidence="1">Ectoine hydroxylase-related dioxygenase, phytanoyl-CoA dioxygenase (PhyH) family</fullName>
    </submittedName>
</protein>
<dbReference type="EMBL" id="FUYM01000001">
    <property type="protein sequence ID" value="SKB29896.1"/>
    <property type="molecule type" value="Genomic_DNA"/>
</dbReference>
<dbReference type="Pfam" id="PF05721">
    <property type="entry name" value="PhyH"/>
    <property type="match status" value="1"/>
</dbReference>
<gene>
    <name evidence="1" type="ORF">SAMN06295920_101583</name>
</gene>
<evidence type="ECO:0000313" key="2">
    <source>
        <dbReference type="Proteomes" id="UP000189818"/>
    </source>
</evidence>
<sequence length="328" mass="35817">MTVAALNRPEAEDIKVADVRPDRELESCNHLLDDHAALERFYDENGYILLRGVFDQASVAEARDAMLRVAEKLGLARADDPEGKYIGGAFDGGMEESDLYSGIAARLIEHPANLAVMEKVLGEPACAVPIVQYRTYPPNGPTTVVHQDGFYSPGIQDYKPVWITLTPCTREMGGLALAVGQNKRGYFHNTAKPAPYPIPRDAIPDDAWATTDYMPGDVLIVNPYTPHCGMPNRSDRLRISFDSRVQSAANPSAIAATVMAVTPDSITVDAGARGELTLKVDADTFIRVLHPGKREPFEGFADYTVPGMRLVVVRDCDRAVMLRKASEG</sequence>
<organism evidence="1 2">
    <name type="scientific">Rhizorhabdus histidinilytica</name>
    <dbReference type="NCBI Taxonomy" id="439228"/>
    <lineage>
        <taxon>Bacteria</taxon>
        <taxon>Pseudomonadati</taxon>
        <taxon>Pseudomonadota</taxon>
        <taxon>Alphaproteobacteria</taxon>
        <taxon>Sphingomonadales</taxon>
        <taxon>Sphingomonadaceae</taxon>
        <taxon>Rhizorhabdus</taxon>
    </lineage>
</organism>
<dbReference type="GO" id="GO:0005506">
    <property type="term" value="F:iron ion binding"/>
    <property type="evidence" value="ECO:0007669"/>
    <property type="project" value="UniProtKB-ARBA"/>
</dbReference>
<dbReference type="PANTHER" id="PTHR20883:SF14">
    <property type="entry name" value="PHYTANOYL-COA DIOXYGENASE"/>
    <property type="match status" value="1"/>
</dbReference>
<dbReference type="PANTHER" id="PTHR20883">
    <property type="entry name" value="PHYTANOYL-COA DIOXYGENASE DOMAIN CONTAINING 1"/>
    <property type="match status" value="1"/>
</dbReference>
<dbReference type="InterPro" id="IPR008775">
    <property type="entry name" value="Phytyl_CoA_dOase-like"/>
</dbReference>
<dbReference type="Proteomes" id="UP000189818">
    <property type="component" value="Unassembled WGS sequence"/>
</dbReference>
<name>A0A1T5A4L8_9SPHN</name>
<dbReference type="OrthoDB" id="2553118at2"/>
<keyword evidence="1" id="KW-0223">Dioxygenase</keyword>
<dbReference type="Gene3D" id="2.60.120.620">
    <property type="entry name" value="q2cbj1_9rhob like domain"/>
    <property type="match status" value="1"/>
</dbReference>
<evidence type="ECO:0000313" key="1">
    <source>
        <dbReference type="EMBL" id="SKB29896.1"/>
    </source>
</evidence>
<keyword evidence="1" id="KW-0560">Oxidoreductase</keyword>
<keyword evidence="2" id="KW-1185">Reference proteome</keyword>
<dbReference type="RefSeq" id="WP_079646509.1">
    <property type="nucleotide sequence ID" value="NZ_FUYM01000001.1"/>
</dbReference>